<sequence>MVRSRYLGPGTNRKTPAEDVGAIDILVLDELGTTADDVGAIDMLALDEPATISDDVGAIDILALDEPGTTVDDEGAIDKISTRRTTQPTAEMIAKGFCPLDIRNPAEDDGAIWDDMPLGGPQSFSKRILARASH</sequence>
<comment type="caution">
    <text evidence="1">The sequence shown here is derived from an EMBL/GenBank/DDBJ whole genome shotgun (WGS) entry which is preliminary data.</text>
</comment>
<evidence type="ECO:0000313" key="2">
    <source>
        <dbReference type="Proteomes" id="UP000537890"/>
    </source>
</evidence>
<dbReference type="EMBL" id="JACCHS010000151">
    <property type="protein sequence ID" value="NYT47447.1"/>
    <property type="molecule type" value="Genomic_DNA"/>
</dbReference>
<evidence type="ECO:0000313" key="1">
    <source>
        <dbReference type="EMBL" id="NYT47447.1"/>
    </source>
</evidence>
<proteinExistence type="predicted"/>
<gene>
    <name evidence="1" type="ORF">H0A75_07600</name>
</gene>
<dbReference type="AlphaFoldDB" id="A0A7Z0MQD1"/>
<organism evidence="1 2">
    <name type="scientific">Candidatus Methanofishera endochildressiae</name>
    <dbReference type="NCBI Taxonomy" id="2738884"/>
    <lineage>
        <taxon>Bacteria</taxon>
        <taxon>Pseudomonadati</taxon>
        <taxon>Pseudomonadota</taxon>
        <taxon>Gammaproteobacteria</taxon>
        <taxon>Candidatus Methanofishera</taxon>
    </lineage>
</organism>
<accession>A0A7Z0MQD1</accession>
<reference evidence="1 2" key="1">
    <citation type="submission" date="2020-05" db="EMBL/GenBank/DDBJ databases">
        <title>Horizontal transmission and recombination maintain forever young bacterial symbiont genomes.</title>
        <authorList>
            <person name="Russell S.L."/>
            <person name="Pepper-Tunick E."/>
            <person name="Svedberg J."/>
            <person name="Byrne A."/>
            <person name="Ruelas Castillo J."/>
            <person name="Vollmers C."/>
            <person name="Beinart R.A."/>
            <person name="Corbett-Detig R."/>
        </authorList>
    </citation>
    <scope>NUCLEOTIDE SEQUENCE [LARGE SCALE GENOMIC DNA]</scope>
    <source>
        <strain evidence="1">4727-3</strain>
    </source>
</reference>
<dbReference type="Proteomes" id="UP000537890">
    <property type="component" value="Unassembled WGS sequence"/>
</dbReference>
<name>A0A7Z0MQD1_9GAMM</name>
<protein>
    <submittedName>
        <fullName evidence="1">Uncharacterized protein</fullName>
    </submittedName>
</protein>